<organism evidence="7 8">
    <name type="scientific">Streptomyces lienomycini</name>
    <dbReference type="NCBI Taxonomy" id="284035"/>
    <lineage>
        <taxon>Bacteria</taxon>
        <taxon>Bacillati</taxon>
        <taxon>Actinomycetota</taxon>
        <taxon>Actinomycetes</taxon>
        <taxon>Kitasatosporales</taxon>
        <taxon>Streptomycetaceae</taxon>
        <taxon>Streptomyces</taxon>
    </lineage>
</organism>
<gene>
    <name evidence="7" type="ORF">ACFPRC_37365</name>
</gene>
<dbReference type="Gene3D" id="2.60.40.10">
    <property type="entry name" value="Immunoglobulins"/>
    <property type="match status" value="2"/>
</dbReference>
<comment type="caution">
    <text evidence="7">The sequence shown here is derived from an EMBL/GenBank/DDBJ whole genome shotgun (WGS) entry which is preliminary data.</text>
</comment>
<dbReference type="InterPro" id="IPR008979">
    <property type="entry name" value="Galactose-bd-like_sf"/>
</dbReference>
<dbReference type="InterPro" id="IPR003961">
    <property type="entry name" value="FN3_dom"/>
</dbReference>
<dbReference type="InterPro" id="IPR013783">
    <property type="entry name" value="Ig-like_fold"/>
</dbReference>
<keyword evidence="5" id="KW-0812">Transmembrane</keyword>
<reference evidence="8" key="1">
    <citation type="journal article" date="2019" name="Int. J. Syst. Evol. Microbiol.">
        <title>The Global Catalogue of Microorganisms (GCM) 10K type strain sequencing project: providing services to taxonomists for standard genome sequencing and annotation.</title>
        <authorList>
            <consortium name="The Broad Institute Genomics Platform"/>
            <consortium name="The Broad Institute Genome Sequencing Center for Infectious Disease"/>
            <person name="Wu L."/>
            <person name="Ma J."/>
        </authorList>
    </citation>
    <scope>NUCLEOTIDE SEQUENCE [LARGE SCALE GENOMIC DNA]</scope>
    <source>
        <strain evidence="8">CGMCC 4.1542</strain>
    </source>
</reference>
<evidence type="ECO:0000313" key="8">
    <source>
        <dbReference type="Proteomes" id="UP001595855"/>
    </source>
</evidence>
<dbReference type="SUPFAM" id="SSF49265">
    <property type="entry name" value="Fibronectin type III"/>
    <property type="match status" value="2"/>
</dbReference>
<accession>A0ABV9X5X5</accession>
<dbReference type="RefSeq" id="WP_328661737.1">
    <property type="nucleotide sequence ID" value="NZ_BAAATN010000026.1"/>
</dbReference>
<keyword evidence="3" id="KW-0624">Polysaccharide degradation</keyword>
<dbReference type="CDD" id="cd00063">
    <property type="entry name" value="FN3"/>
    <property type="match status" value="2"/>
</dbReference>
<proteinExistence type="predicted"/>
<dbReference type="Pfam" id="PF00041">
    <property type="entry name" value="fn3"/>
    <property type="match status" value="2"/>
</dbReference>
<dbReference type="PANTHER" id="PTHR13817">
    <property type="entry name" value="TITIN"/>
    <property type="match status" value="1"/>
</dbReference>
<evidence type="ECO:0000256" key="2">
    <source>
        <dbReference type="ARBA" id="ARBA00023295"/>
    </source>
</evidence>
<evidence type="ECO:0000313" key="7">
    <source>
        <dbReference type="EMBL" id="MFC5020486.1"/>
    </source>
</evidence>
<evidence type="ECO:0000256" key="4">
    <source>
        <dbReference type="SAM" id="MobiDB-lite"/>
    </source>
</evidence>
<feature type="compositionally biased region" description="Basic and acidic residues" evidence="4">
    <location>
        <begin position="317"/>
        <end position="330"/>
    </location>
</feature>
<keyword evidence="2" id="KW-0378">Hydrolase</keyword>
<protein>
    <submittedName>
        <fullName evidence="7">Fibronectin type III domain-containing protein</fullName>
    </submittedName>
</protein>
<dbReference type="Proteomes" id="UP001595855">
    <property type="component" value="Unassembled WGS sequence"/>
</dbReference>
<sequence length="810" mass="88448">MRSPRISTRTETGTRTGTRTETGTRTGTRTESGTPTGGRHRARTSTAFLLAAGLGATFLAGGPAAVAAEPDTDLTGNGGVLTAQYPGTGGESEHKLIDNDVTTKYYTPRASAWMQYRSTTAAALDRYTLTSANDAPDRDPRDWTLEGSQDGNAWTVLDSRQGETFSGRQQTREFAVAGTTAYSHYRLTVTRNNGSPALQLAEWELWSAAPGAPSAPGDLTASLDGEATGLLQWKDGSGTETGFRIERAQDGSAFAQIGTVDARTRSFRDQGLKAGVRYSYRVRAVGTDGEPSGYSPVRDLRIGVADITDLPGTVTDQHGKDGAEGHDRSVDNSPYTKYLGRGTSTWLQYRTEGRSKVTSYTVTSANDAADRDPRDWVLRGSNDGSNWTALDSRTGQQFTDRFQKKSYSLTSPGYYQYYQLAIAANHGATSTQLAEWELRGTTNIAASAAVPEAPTALTAAARSGDQISLSWAGGSRNQQALRLERSENGTDWNWSKTLPPATTGYTDLGLREKTTYHYRLRAQNTGGASPYTPVVRATTGSSALPATWQEHWLEHNQLLTKVYDANDVVIYFDKDMDRSQTWLNDYVSRLWKYTKRTYGDFSSGRLVAVFHKDKYSGGHPSTVLEGSHDYRNVIDVGSGNWNENDSTIRNVISHEIAHIVEGASGGVEGSPAFGLWGDSKWAEIYQYDAYLGAGLTADAERFYAQVIDSTDDFPRPGTAWFRNWFLPIRQNHGGSKALASYFSLVSQHYAQHNGAFAKSMNMGEFVHFWSGAAGTDLSARAKTAFGWTDAYEAQLRQARLDYPGLPYTTG</sequence>
<feature type="region of interest" description="Disordered" evidence="4">
    <location>
        <begin position="313"/>
        <end position="334"/>
    </location>
</feature>
<feature type="domain" description="Fibronectin type-III" evidence="6">
    <location>
        <begin position="453"/>
        <end position="542"/>
    </location>
</feature>
<feature type="compositionally biased region" description="Low complexity" evidence="4">
    <location>
        <begin position="9"/>
        <end position="34"/>
    </location>
</feature>
<evidence type="ECO:0000256" key="3">
    <source>
        <dbReference type="ARBA" id="ARBA00023326"/>
    </source>
</evidence>
<dbReference type="Gene3D" id="2.60.120.260">
    <property type="entry name" value="Galactose-binding domain-like"/>
    <property type="match status" value="2"/>
</dbReference>
<feature type="domain" description="Fibronectin type-III" evidence="6">
    <location>
        <begin position="215"/>
        <end position="305"/>
    </location>
</feature>
<name>A0ABV9X5X5_9ACTN</name>
<dbReference type="InterPro" id="IPR050964">
    <property type="entry name" value="Striated_Muscle_Regulatory"/>
</dbReference>
<dbReference type="PROSITE" id="PS50853">
    <property type="entry name" value="FN3"/>
    <property type="match status" value="2"/>
</dbReference>
<evidence type="ECO:0000256" key="5">
    <source>
        <dbReference type="SAM" id="Phobius"/>
    </source>
</evidence>
<keyword evidence="5" id="KW-1133">Transmembrane helix</keyword>
<keyword evidence="5" id="KW-0472">Membrane</keyword>
<dbReference type="InterPro" id="IPR036116">
    <property type="entry name" value="FN3_sf"/>
</dbReference>
<dbReference type="EMBL" id="JBHSJO010000003">
    <property type="protein sequence ID" value="MFC5020486.1"/>
    <property type="molecule type" value="Genomic_DNA"/>
</dbReference>
<feature type="transmembrane region" description="Helical" evidence="5">
    <location>
        <begin position="47"/>
        <end position="68"/>
    </location>
</feature>
<dbReference type="PANTHER" id="PTHR13817:SF166">
    <property type="entry name" value="NEURONAL IGCAM-RELATED"/>
    <property type="match status" value="1"/>
</dbReference>
<keyword evidence="3" id="KW-0119">Carbohydrate metabolism</keyword>
<keyword evidence="1" id="KW-0677">Repeat</keyword>
<keyword evidence="8" id="KW-1185">Reference proteome</keyword>
<dbReference type="SMART" id="SM00060">
    <property type="entry name" value="FN3"/>
    <property type="match status" value="2"/>
</dbReference>
<evidence type="ECO:0000259" key="6">
    <source>
        <dbReference type="PROSITE" id="PS50853"/>
    </source>
</evidence>
<dbReference type="SUPFAM" id="SSF49785">
    <property type="entry name" value="Galactose-binding domain-like"/>
    <property type="match status" value="2"/>
</dbReference>
<keyword evidence="2" id="KW-0326">Glycosidase</keyword>
<evidence type="ECO:0000256" key="1">
    <source>
        <dbReference type="ARBA" id="ARBA00022737"/>
    </source>
</evidence>
<feature type="region of interest" description="Disordered" evidence="4">
    <location>
        <begin position="1"/>
        <end position="41"/>
    </location>
</feature>